<protein>
    <recommendedName>
        <fullName evidence="4">DUF2000 domain-containing protein</fullName>
    </recommendedName>
</protein>
<dbReference type="InterPro" id="IPR018988">
    <property type="entry name" value="DUF2000"/>
</dbReference>
<dbReference type="Pfam" id="PF09391">
    <property type="entry name" value="DUF2000"/>
    <property type="match status" value="1"/>
</dbReference>
<dbReference type="EMBL" id="FOUY01000005">
    <property type="protein sequence ID" value="SFM96185.1"/>
    <property type="molecule type" value="Genomic_DNA"/>
</dbReference>
<organism evidence="2 3">
    <name type="scientific">Pseudonocardia ammonioxydans</name>
    <dbReference type="NCBI Taxonomy" id="260086"/>
    <lineage>
        <taxon>Bacteria</taxon>
        <taxon>Bacillati</taxon>
        <taxon>Actinomycetota</taxon>
        <taxon>Actinomycetes</taxon>
        <taxon>Pseudonocardiales</taxon>
        <taxon>Pseudonocardiaceae</taxon>
        <taxon>Pseudonocardia</taxon>
    </lineage>
</organism>
<evidence type="ECO:0000256" key="1">
    <source>
        <dbReference type="SAM" id="MobiDB-lite"/>
    </source>
</evidence>
<evidence type="ECO:0008006" key="4">
    <source>
        <dbReference type="Google" id="ProtNLM"/>
    </source>
</evidence>
<dbReference type="Gene3D" id="3.40.1490.10">
    <property type="entry name" value="Bit1"/>
    <property type="match status" value="1"/>
</dbReference>
<evidence type="ECO:0000313" key="2">
    <source>
        <dbReference type="EMBL" id="SFM96185.1"/>
    </source>
</evidence>
<sequence>MTRSAYDSNPGFAPEEIQTDQPTGKARLKWVVVVDDSLAPGHATNAAICVAAATSPAVAGFLGSDAKDADGSAHPGLPWAGCTVLTAPASELARLRGRAAASDGVFVADMPAAAQETRVYDAYVEAVESTPGDELRYRAVSVVGPRNRIAKMVHGMAMLG</sequence>
<dbReference type="RefSeq" id="WP_093339164.1">
    <property type="nucleotide sequence ID" value="NZ_FOUY01000005.1"/>
</dbReference>
<dbReference type="AlphaFoldDB" id="A0A1I4V4U4"/>
<feature type="region of interest" description="Disordered" evidence="1">
    <location>
        <begin position="1"/>
        <end position="20"/>
    </location>
</feature>
<accession>A0A1I4V4U4</accession>
<evidence type="ECO:0000313" key="3">
    <source>
        <dbReference type="Proteomes" id="UP000199614"/>
    </source>
</evidence>
<reference evidence="2 3" key="1">
    <citation type="submission" date="2016-10" db="EMBL/GenBank/DDBJ databases">
        <authorList>
            <person name="de Groot N.N."/>
        </authorList>
    </citation>
    <scope>NUCLEOTIDE SEQUENCE [LARGE SCALE GENOMIC DNA]</scope>
    <source>
        <strain evidence="2 3">CGMCC 4.1877</strain>
    </source>
</reference>
<dbReference type="InterPro" id="IPR023476">
    <property type="entry name" value="Pep_tRNA_hydro_II_dom_sf"/>
</dbReference>
<keyword evidence="3" id="KW-1185">Reference proteome</keyword>
<dbReference type="OrthoDB" id="3692042at2"/>
<proteinExistence type="predicted"/>
<name>A0A1I4V4U4_PSUAM</name>
<gene>
    <name evidence="2" type="ORF">SAMN05216207_1005175</name>
</gene>
<dbReference type="Proteomes" id="UP000199614">
    <property type="component" value="Unassembled WGS sequence"/>
</dbReference>
<dbReference type="SUPFAM" id="SSF102462">
    <property type="entry name" value="Peptidyl-tRNA hydrolase II"/>
    <property type="match status" value="1"/>
</dbReference>